<organism evidence="3 4">
    <name type="scientific">Auraticoccus cholistanensis</name>
    <dbReference type="NCBI Taxonomy" id="2656650"/>
    <lineage>
        <taxon>Bacteria</taxon>
        <taxon>Bacillati</taxon>
        <taxon>Actinomycetota</taxon>
        <taxon>Actinomycetes</taxon>
        <taxon>Propionibacteriales</taxon>
        <taxon>Propionibacteriaceae</taxon>
        <taxon>Auraticoccus</taxon>
    </lineage>
</organism>
<dbReference type="Proteomes" id="UP000435304">
    <property type="component" value="Unassembled WGS sequence"/>
</dbReference>
<keyword evidence="4" id="KW-1185">Reference proteome</keyword>
<feature type="transmembrane region" description="Helical" evidence="2">
    <location>
        <begin position="134"/>
        <end position="154"/>
    </location>
</feature>
<feature type="transmembrane region" description="Helical" evidence="2">
    <location>
        <begin position="94"/>
        <end position="114"/>
    </location>
</feature>
<accession>A0A6A9UVL1</accession>
<protein>
    <submittedName>
        <fullName evidence="3">DUF3180 family protein</fullName>
    </submittedName>
</protein>
<dbReference type="EMBL" id="WPCU01000009">
    <property type="protein sequence ID" value="MVA76986.1"/>
    <property type="molecule type" value="Genomic_DNA"/>
</dbReference>
<dbReference type="InterPro" id="IPR021517">
    <property type="entry name" value="DUF3180"/>
</dbReference>
<proteinExistence type="predicted"/>
<name>A0A6A9UVL1_9ACTN</name>
<evidence type="ECO:0000313" key="3">
    <source>
        <dbReference type="EMBL" id="MVA76986.1"/>
    </source>
</evidence>
<feature type="region of interest" description="Disordered" evidence="1">
    <location>
        <begin position="160"/>
        <end position="179"/>
    </location>
</feature>
<dbReference type="Pfam" id="PF11377">
    <property type="entry name" value="DUF3180"/>
    <property type="match status" value="1"/>
</dbReference>
<feature type="transmembrane region" description="Helical" evidence="2">
    <location>
        <begin position="57"/>
        <end position="74"/>
    </location>
</feature>
<comment type="caution">
    <text evidence="3">The sequence shown here is derived from an EMBL/GenBank/DDBJ whole genome shotgun (WGS) entry which is preliminary data.</text>
</comment>
<evidence type="ECO:0000256" key="1">
    <source>
        <dbReference type="SAM" id="MobiDB-lite"/>
    </source>
</evidence>
<dbReference type="AlphaFoldDB" id="A0A6A9UVL1"/>
<sequence length="179" mass="18542">MSGVVTTSPSRTEGAPPPVEPTAWSVLGVALVIGALLGYGVSAAYRALDAAPPQVPWLSPATLLVLVAFVALLARSAHTRIQVRRERVEPSRAVVWLALGKAAAIGGAAVLGGYLAYGLSFWTRLEAESPRERLVVSLVAAVAGVLLTVAGLALERACRVPGDEDEENPEDDAEGRAGP</sequence>
<feature type="transmembrane region" description="Helical" evidence="2">
    <location>
        <begin position="21"/>
        <end position="45"/>
    </location>
</feature>
<feature type="compositionally biased region" description="Acidic residues" evidence="1">
    <location>
        <begin position="163"/>
        <end position="173"/>
    </location>
</feature>
<evidence type="ECO:0000256" key="2">
    <source>
        <dbReference type="SAM" id="Phobius"/>
    </source>
</evidence>
<gene>
    <name evidence="3" type="ORF">GC722_13270</name>
</gene>
<keyword evidence="2" id="KW-1133">Transmembrane helix</keyword>
<evidence type="ECO:0000313" key="4">
    <source>
        <dbReference type="Proteomes" id="UP000435304"/>
    </source>
</evidence>
<keyword evidence="2" id="KW-0472">Membrane</keyword>
<keyword evidence="2" id="KW-0812">Transmembrane</keyword>
<reference evidence="3 4" key="1">
    <citation type="submission" date="2019-12" db="EMBL/GenBank/DDBJ databases">
        <title>Auraticoccus cholistani sp. nov., an actinomycete isolated from soil of Cholistan desert.</title>
        <authorList>
            <person name="Cheema M.T."/>
        </authorList>
    </citation>
    <scope>NUCLEOTIDE SEQUENCE [LARGE SCALE GENOMIC DNA]</scope>
    <source>
        <strain evidence="3 4">F435</strain>
    </source>
</reference>